<dbReference type="GO" id="GO:0008270">
    <property type="term" value="F:zinc ion binding"/>
    <property type="evidence" value="ECO:0007669"/>
    <property type="project" value="UniProtKB-KW"/>
</dbReference>
<evidence type="ECO:0000256" key="3">
    <source>
        <dbReference type="ARBA" id="ARBA00004906"/>
    </source>
</evidence>
<keyword evidence="8" id="KW-0479">Metal-binding</keyword>
<keyword evidence="11" id="KW-0256">Endoplasmic reticulum</keyword>
<dbReference type="InterPro" id="IPR001841">
    <property type="entry name" value="Znf_RING"/>
</dbReference>
<keyword evidence="20" id="KW-1185">Reference proteome</keyword>
<feature type="region of interest" description="Disordered" evidence="16">
    <location>
        <begin position="487"/>
        <end position="562"/>
    </location>
</feature>
<dbReference type="EC" id="2.3.2.27" evidence="5"/>
<evidence type="ECO:0000256" key="11">
    <source>
        <dbReference type="ARBA" id="ARBA00022824"/>
    </source>
</evidence>
<keyword evidence="13 17" id="KW-1133">Transmembrane helix</keyword>
<dbReference type="GO" id="GO:0043161">
    <property type="term" value="P:proteasome-mediated ubiquitin-dependent protein catabolic process"/>
    <property type="evidence" value="ECO:0007669"/>
    <property type="project" value="TreeGrafter"/>
</dbReference>
<gene>
    <name evidence="19" type="ORF">LACBIDRAFT_296492</name>
</gene>
<keyword evidence="12" id="KW-0862">Zinc</keyword>
<dbReference type="UniPathway" id="UPA00143"/>
<organism evidence="20">
    <name type="scientific">Laccaria bicolor (strain S238N-H82 / ATCC MYA-4686)</name>
    <name type="common">Bicoloured deceiver</name>
    <name type="synonym">Laccaria laccata var. bicolor</name>
    <dbReference type="NCBI Taxonomy" id="486041"/>
    <lineage>
        <taxon>Eukaryota</taxon>
        <taxon>Fungi</taxon>
        <taxon>Dikarya</taxon>
        <taxon>Basidiomycota</taxon>
        <taxon>Agaricomycotina</taxon>
        <taxon>Agaricomycetes</taxon>
        <taxon>Agaricomycetidae</taxon>
        <taxon>Agaricales</taxon>
        <taxon>Agaricineae</taxon>
        <taxon>Hydnangiaceae</taxon>
        <taxon>Laccaria</taxon>
    </lineage>
</organism>
<dbReference type="CDD" id="cd16479">
    <property type="entry name" value="RING-H2_synoviolin"/>
    <property type="match status" value="1"/>
</dbReference>
<feature type="region of interest" description="Disordered" evidence="16">
    <location>
        <begin position="722"/>
        <end position="782"/>
    </location>
</feature>
<comment type="subcellular location">
    <subcellularLocation>
        <location evidence="2">Endoplasmic reticulum membrane</location>
        <topology evidence="2">Multi-pass membrane protein</topology>
    </subcellularLocation>
</comment>
<dbReference type="KEGG" id="lbc:LACBIDRAFT_296492"/>
<dbReference type="InParanoid" id="B0D8Y4"/>
<dbReference type="HOGENOM" id="CLU_009169_2_0_1"/>
<evidence type="ECO:0000256" key="8">
    <source>
        <dbReference type="ARBA" id="ARBA00022723"/>
    </source>
</evidence>
<keyword evidence="6" id="KW-0808">Transferase</keyword>
<dbReference type="OrthoDB" id="7759664at2759"/>
<feature type="compositionally biased region" description="Polar residues" evidence="16">
    <location>
        <begin position="753"/>
        <end position="782"/>
    </location>
</feature>
<feature type="transmembrane region" description="Helical" evidence="17">
    <location>
        <begin position="120"/>
        <end position="139"/>
    </location>
</feature>
<protein>
    <recommendedName>
        <fullName evidence="5">RING-type E3 ubiquitin transferase</fullName>
        <ecNumber evidence="5">2.3.2.27</ecNumber>
    </recommendedName>
</protein>
<dbReference type="InterPro" id="IPR058051">
    <property type="entry name" value="Znf_RING_synoviolin"/>
</dbReference>
<dbReference type="Gene3D" id="3.30.40.10">
    <property type="entry name" value="Zinc/RING finger domain, C3HC4 (zinc finger)"/>
    <property type="match status" value="1"/>
</dbReference>
<dbReference type="EMBL" id="DS547100">
    <property type="protein sequence ID" value="EDR09154.1"/>
    <property type="molecule type" value="Genomic_DNA"/>
</dbReference>
<keyword evidence="9 15" id="KW-0863">Zinc-finger</keyword>
<dbReference type="SUPFAM" id="SSF57850">
    <property type="entry name" value="RING/U-box"/>
    <property type="match status" value="1"/>
</dbReference>
<dbReference type="STRING" id="486041.B0D8Y4"/>
<feature type="transmembrane region" description="Helical" evidence="17">
    <location>
        <begin position="193"/>
        <end position="215"/>
    </location>
</feature>
<proteinExistence type="inferred from homology"/>
<dbReference type="Pfam" id="PF25563">
    <property type="entry name" value="TPR_SYVN1_N"/>
    <property type="match status" value="1"/>
</dbReference>
<evidence type="ECO:0000256" key="17">
    <source>
        <dbReference type="SAM" id="Phobius"/>
    </source>
</evidence>
<evidence type="ECO:0000256" key="12">
    <source>
        <dbReference type="ARBA" id="ARBA00022833"/>
    </source>
</evidence>
<comment type="pathway">
    <text evidence="3">Protein modification; protein ubiquitination.</text>
</comment>
<dbReference type="PROSITE" id="PS50089">
    <property type="entry name" value="ZF_RING_2"/>
    <property type="match status" value="1"/>
</dbReference>
<evidence type="ECO:0000256" key="1">
    <source>
        <dbReference type="ARBA" id="ARBA00000900"/>
    </source>
</evidence>
<feature type="domain" description="RING-type" evidence="18">
    <location>
        <begin position="321"/>
        <end position="373"/>
    </location>
</feature>
<sequence length="782" mass="86300">MPLNQILRQRSHALVSFLNANRILLYTLTSTIAVAAVITNALKNHSNFYSVAIYLSKSSRSVLALANFGFLVALLCGHIVQKIFFGSLRPSEVERLYDRLWFFITESLLAFTIFRDEFDISFALMFGFLLFVKSFHWLAGDRIEWMDQRPYPGPSVVFHIRMTILFGMLWTTDCLMFLFAAEHTISVGVGGMVLFASEYAILMASVMNTILKYLLSSYELRRAGRRGGENAPPWENKSMWVFYIELATDFLKLTTYLIFFTIIITFYGLPLNIIRDVYITARSFVTRLRALHRYQTATRNMDQRYPNATEEELGAMSDRTCIICREEMIFQAAPPPNSDGPNTTPKKLPCGHVFHFYCLRSWLERQQSCPTCRRTVLETPGAPRAADIPAVPVAGAAPQQANQRGFQILNPQDANNPLGHPLGFVGRLFGAPAQAPGPLPANQNNNAQNAVVAGQGPQGILIQYQIQYQLPRHNAPQEPQHIQLRQPVPRFPGLPGPGGSWQQWPQSRPASQANSTSSTSTAGSETPQNTDPFPTPSASVGGVRSGSNSPTSTSSDPGTPETARDAAALAAIRRLGGNALDASRSPSQRPAKVNTLQSSPSATNAPKLIPLYNFNLQNPPSQHRSPIAANGVRTSSPPWRREPPIRSENGFIFPNLHPEQTRQQDPRVSVLPSSPTEQQLQIMDRLTREAIDERLKVLEGVSGTLHRCINDLMRMRSVLPPIPAVPSTSNDSSDASTIPTELQKTEDDDGSAIDSSPESVLSKLLQSEPHTANNSSNGSGVE</sequence>
<dbReference type="SMART" id="SM00184">
    <property type="entry name" value="RING"/>
    <property type="match status" value="1"/>
</dbReference>
<dbReference type="InterPro" id="IPR057992">
    <property type="entry name" value="TPR_SYVN1_N"/>
</dbReference>
<evidence type="ECO:0000313" key="20">
    <source>
        <dbReference type="Proteomes" id="UP000001194"/>
    </source>
</evidence>
<dbReference type="RefSeq" id="XP_001880467.1">
    <property type="nucleotide sequence ID" value="XM_001880432.1"/>
</dbReference>
<dbReference type="GO" id="GO:0005789">
    <property type="term" value="C:endoplasmic reticulum membrane"/>
    <property type="evidence" value="ECO:0007669"/>
    <property type="project" value="UniProtKB-SubCell"/>
</dbReference>
<keyword evidence="10" id="KW-0833">Ubl conjugation pathway</keyword>
<feature type="region of interest" description="Disordered" evidence="16">
    <location>
        <begin position="579"/>
        <end position="605"/>
    </location>
</feature>
<evidence type="ECO:0000256" key="15">
    <source>
        <dbReference type="PROSITE-ProRule" id="PRU00175"/>
    </source>
</evidence>
<evidence type="ECO:0000256" key="2">
    <source>
        <dbReference type="ARBA" id="ARBA00004477"/>
    </source>
</evidence>
<dbReference type="PANTHER" id="PTHR22763">
    <property type="entry name" value="RING ZINC FINGER PROTEIN"/>
    <property type="match status" value="1"/>
</dbReference>
<feature type="transmembrane region" description="Helical" evidence="17">
    <location>
        <begin position="62"/>
        <end position="84"/>
    </location>
</feature>
<dbReference type="GO" id="GO:0061630">
    <property type="term" value="F:ubiquitin protein ligase activity"/>
    <property type="evidence" value="ECO:0007669"/>
    <property type="project" value="UniProtKB-EC"/>
</dbReference>
<evidence type="ECO:0000256" key="10">
    <source>
        <dbReference type="ARBA" id="ARBA00022786"/>
    </source>
</evidence>
<keyword evidence="14 17" id="KW-0472">Membrane</keyword>
<evidence type="ECO:0000256" key="9">
    <source>
        <dbReference type="ARBA" id="ARBA00022771"/>
    </source>
</evidence>
<dbReference type="GO" id="GO:0036503">
    <property type="term" value="P:ERAD pathway"/>
    <property type="evidence" value="ECO:0007669"/>
    <property type="project" value="TreeGrafter"/>
</dbReference>
<evidence type="ECO:0000313" key="19">
    <source>
        <dbReference type="EMBL" id="EDR09154.1"/>
    </source>
</evidence>
<dbReference type="GO" id="GO:0016567">
    <property type="term" value="P:protein ubiquitination"/>
    <property type="evidence" value="ECO:0007669"/>
    <property type="project" value="UniProtKB-UniPathway"/>
</dbReference>
<evidence type="ECO:0000256" key="7">
    <source>
        <dbReference type="ARBA" id="ARBA00022692"/>
    </source>
</evidence>
<evidence type="ECO:0000256" key="5">
    <source>
        <dbReference type="ARBA" id="ARBA00012483"/>
    </source>
</evidence>
<reference evidence="19 20" key="1">
    <citation type="journal article" date="2008" name="Nature">
        <title>The genome of Laccaria bicolor provides insights into mycorrhizal symbiosis.</title>
        <authorList>
            <person name="Martin F."/>
            <person name="Aerts A."/>
            <person name="Ahren D."/>
            <person name="Brun A."/>
            <person name="Danchin E.G.J."/>
            <person name="Duchaussoy F."/>
            <person name="Gibon J."/>
            <person name="Kohler A."/>
            <person name="Lindquist E."/>
            <person name="Pereda V."/>
            <person name="Salamov A."/>
            <person name="Shapiro H.J."/>
            <person name="Wuyts J."/>
            <person name="Blaudez D."/>
            <person name="Buee M."/>
            <person name="Brokstein P."/>
            <person name="Canbaeck B."/>
            <person name="Cohen D."/>
            <person name="Courty P.E."/>
            <person name="Coutinho P.M."/>
            <person name="Delaruelle C."/>
            <person name="Detter J.C."/>
            <person name="Deveau A."/>
            <person name="DiFazio S."/>
            <person name="Duplessis S."/>
            <person name="Fraissinet-Tachet L."/>
            <person name="Lucic E."/>
            <person name="Frey-Klett P."/>
            <person name="Fourrey C."/>
            <person name="Feussner I."/>
            <person name="Gay G."/>
            <person name="Grimwood J."/>
            <person name="Hoegger P.J."/>
            <person name="Jain P."/>
            <person name="Kilaru S."/>
            <person name="Labbe J."/>
            <person name="Lin Y.C."/>
            <person name="Legue V."/>
            <person name="Le Tacon F."/>
            <person name="Marmeisse R."/>
            <person name="Melayah D."/>
            <person name="Montanini B."/>
            <person name="Muratet M."/>
            <person name="Nehls U."/>
            <person name="Niculita-Hirzel H."/>
            <person name="Oudot-Le Secq M.P."/>
            <person name="Peter M."/>
            <person name="Quesneville H."/>
            <person name="Rajashekar B."/>
            <person name="Reich M."/>
            <person name="Rouhier N."/>
            <person name="Schmutz J."/>
            <person name="Yin T."/>
            <person name="Chalot M."/>
            <person name="Henrissat B."/>
            <person name="Kuees U."/>
            <person name="Lucas S."/>
            <person name="Van de Peer Y."/>
            <person name="Podila G.K."/>
            <person name="Polle A."/>
            <person name="Pukkila P.J."/>
            <person name="Richardson P.M."/>
            <person name="Rouze P."/>
            <person name="Sanders I.R."/>
            <person name="Stajich J.E."/>
            <person name="Tunlid A."/>
            <person name="Tuskan G."/>
            <person name="Grigoriev I.V."/>
        </authorList>
    </citation>
    <scope>NUCLEOTIDE SEQUENCE [LARGE SCALE GENOMIC DNA]</scope>
    <source>
        <strain evidence="20">S238N-H82 / ATCC MYA-4686</strain>
    </source>
</reference>
<accession>B0D8Y4</accession>
<evidence type="ECO:0000256" key="4">
    <source>
        <dbReference type="ARBA" id="ARBA00010089"/>
    </source>
</evidence>
<dbReference type="PANTHER" id="PTHR22763:SF184">
    <property type="entry name" value="E3 UBIQUITIN-PROTEIN LIGASE SYNOVIOLIN"/>
    <property type="match status" value="1"/>
</dbReference>
<feature type="compositionally biased region" description="Polar residues" evidence="16">
    <location>
        <begin position="726"/>
        <end position="742"/>
    </location>
</feature>
<feature type="transmembrane region" description="Helical" evidence="17">
    <location>
        <begin position="160"/>
        <end position="181"/>
    </location>
</feature>
<evidence type="ECO:0000256" key="13">
    <source>
        <dbReference type="ARBA" id="ARBA00022989"/>
    </source>
</evidence>
<comment type="catalytic activity">
    <reaction evidence="1">
        <text>S-ubiquitinyl-[E2 ubiquitin-conjugating enzyme]-L-cysteine + [acceptor protein]-L-lysine = [E2 ubiquitin-conjugating enzyme]-L-cysteine + N(6)-ubiquitinyl-[acceptor protein]-L-lysine.</text>
        <dbReference type="EC" id="2.3.2.27"/>
    </reaction>
</comment>
<feature type="compositionally biased region" description="Polar residues" evidence="16">
    <location>
        <begin position="525"/>
        <end position="538"/>
    </location>
</feature>
<name>B0D8Y4_LACBS</name>
<dbReference type="GeneID" id="6075953"/>
<feature type="compositionally biased region" description="Polar residues" evidence="16">
    <location>
        <begin position="584"/>
        <end position="604"/>
    </location>
</feature>
<dbReference type="Pfam" id="PF12678">
    <property type="entry name" value="zf-rbx1"/>
    <property type="match status" value="1"/>
</dbReference>
<feature type="compositionally biased region" description="Low complexity" evidence="16">
    <location>
        <begin position="510"/>
        <end position="524"/>
    </location>
</feature>
<evidence type="ECO:0000259" key="18">
    <source>
        <dbReference type="PROSITE" id="PS50089"/>
    </source>
</evidence>
<evidence type="ECO:0000256" key="16">
    <source>
        <dbReference type="SAM" id="MobiDB-lite"/>
    </source>
</evidence>
<dbReference type="Proteomes" id="UP000001194">
    <property type="component" value="Unassembled WGS sequence"/>
</dbReference>
<dbReference type="FunCoup" id="B0D8Y4">
    <property type="interactions" value="456"/>
</dbReference>
<feature type="transmembrane region" description="Helical" evidence="17">
    <location>
        <begin position="250"/>
        <end position="269"/>
    </location>
</feature>
<feature type="compositionally biased region" description="Polar residues" evidence="16">
    <location>
        <begin position="500"/>
        <end position="509"/>
    </location>
</feature>
<keyword evidence="7 17" id="KW-0812">Transmembrane</keyword>
<feature type="compositionally biased region" description="Low complexity" evidence="16">
    <location>
        <begin position="545"/>
        <end position="562"/>
    </location>
</feature>
<evidence type="ECO:0000256" key="6">
    <source>
        <dbReference type="ARBA" id="ARBA00022679"/>
    </source>
</evidence>
<dbReference type="InterPro" id="IPR013083">
    <property type="entry name" value="Znf_RING/FYVE/PHD"/>
</dbReference>
<comment type="similarity">
    <text evidence="4">Belongs to the HRD1 family.</text>
</comment>
<dbReference type="InterPro" id="IPR050731">
    <property type="entry name" value="HRD1_E3_ubiq-ligases"/>
</dbReference>
<dbReference type="InterPro" id="IPR024766">
    <property type="entry name" value="Znf_RING_H2"/>
</dbReference>
<dbReference type="AlphaFoldDB" id="B0D8Y4"/>
<feature type="transmembrane region" description="Helical" evidence="17">
    <location>
        <begin position="23"/>
        <end position="42"/>
    </location>
</feature>
<evidence type="ECO:0000256" key="14">
    <source>
        <dbReference type="ARBA" id="ARBA00023136"/>
    </source>
</evidence>